<evidence type="ECO:0000313" key="2">
    <source>
        <dbReference type="EMBL" id="KAF9992883.1"/>
    </source>
</evidence>
<sequence>MLDAFQPMKDWATEDDSKRILSIIEANMNKEEHQARFCAVKYANALFQFSDISSKYVCLMTVADEKLEIREEAKRGLTFPTARALEENSAAKKESMLPDFAKLLEMITVKSRSSQTRAEELHLKPTFGKAFIMGFPSEIFIHMLQFFRRLLITSADPDVIIEESSNEYEIQQFVFTPSTRTKVKAWLRNMWELDNQIDNEQKTLSR</sequence>
<dbReference type="InterPro" id="IPR024372">
    <property type="entry name" value="Ecm29_N"/>
</dbReference>
<dbReference type="Proteomes" id="UP000703661">
    <property type="component" value="Unassembled WGS sequence"/>
</dbReference>
<name>A0A9P6MD52_9FUNG</name>
<keyword evidence="3" id="KW-1185">Reference proteome</keyword>
<reference evidence="2" key="1">
    <citation type="journal article" date="2020" name="Fungal Divers.">
        <title>Resolving the Mortierellaceae phylogeny through synthesis of multi-gene phylogenetics and phylogenomics.</title>
        <authorList>
            <person name="Vandepol N."/>
            <person name="Liber J."/>
            <person name="Desiro A."/>
            <person name="Na H."/>
            <person name="Kennedy M."/>
            <person name="Barry K."/>
            <person name="Grigoriev I.V."/>
            <person name="Miller A.N."/>
            <person name="O'Donnell K."/>
            <person name="Stajich J.E."/>
            <person name="Bonito G."/>
        </authorList>
    </citation>
    <scope>NUCLEOTIDE SEQUENCE</scope>
    <source>
        <strain evidence="2">NRRL 2769</strain>
    </source>
</reference>
<evidence type="ECO:0000259" key="1">
    <source>
        <dbReference type="Pfam" id="PF13001"/>
    </source>
</evidence>
<comment type="caution">
    <text evidence="2">The sequence shown here is derived from an EMBL/GenBank/DDBJ whole genome shotgun (WGS) entry which is preliminary data.</text>
</comment>
<feature type="non-terminal residue" evidence="2">
    <location>
        <position position="1"/>
    </location>
</feature>
<gene>
    <name evidence="2" type="ORF">BGZ80_008376</name>
</gene>
<dbReference type="GO" id="GO:0043248">
    <property type="term" value="P:proteasome assembly"/>
    <property type="evidence" value="ECO:0007669"/>
    <property type="project" value="InterPro"/>
</dbReference>
<evidence type="ECO:0000313" key="3">
    <source>
        <dbReference type="Proteomes" id="UP000703661"/>
    </source>
</evidence>
<feature type="domain" description="Proteasome component Ecm29 N-terminal" evidence="1">
    <location>
        <begin position="8"/>
        <end position="60"/>
    </location>
</feature>
<proteinExistence type="predicted"/>
<dbReference type="Pfam" id="PF13001">
    <property type="entry name" value="ECM29_N"/>
    <property type="match status" value="1"/>
</dbReference>
<organism evidence="2 3">
    <name type="scientific">Entomortierella chlamydospora</name>
    <dbReference type="NCBI Taxonomy" id="101097"/>
    <lineage>
        <taxon>Eukaryota</taxon>
        <taxon>Fungi</taxon>
        <taxon>Fungi incertae sedis</taxon>
        <taxon>Mucoromycota</taxon>
        <taxon>Mortierellomycotina</taxon>
        <taxon>Mortierellomycetes</taxon>
        <taxon>Mortierellales</taxon>
        <taxon>Mortierellaceae</taxon>
        <taxon>Entomortierella</taxon>
    </lineage>
</organism>
<dbReference type="GO" id="GO:0060090">
    <property type="term" value="F:molecular adaptor activity"/>
    <property type="evidence" value="ECO:0007669"/>
    <property type="project" value="InterPro"/>
</dbReference>
<accession>A0A9P6MD52</accession>
<dbReference type="AlphaFoldDB" id="A0A9P6MD52"/>
<protein>
    <recommendedName>
        <fullName evidence="1">Proteasome component Ecm29 N-terminal domain-containing protein</fullName>
    </recommendedName>
</protein>
<dbReference type="EMBL" id="JAAAID010004510">
    <property type="protein sequence ID" value="KAF9992883.1"/>
    <property type="molecule type" value="Genomic_DNA"/>
</dbReference>